<organism evidence="8 9">
    <name type="scientific">Planomonospora alba</name>
    <dbReference type="NCBI Taxonomy" id="161354"/>
    <lineage>
        <taxon>Bacteria</taxon>
        <taxon>Bacillati</taxon>
        <taxon>Actinomycetota</taxon>
        <taxon>Actinomycetes</taxon>
        <taxon>Streptosporangiales</taxon>
        <taxon>Streptosporangiaceae</taxon>
        <taxon>Planomonospora</taxon>
    </lineage>
</organism>
<evidence type="ECO:0000313" key="9">
    <source>
        <dbReference type="Proteomes" id="UP001500320"/>
    </source>
</evidence>
<keyword evidence="3" id="KW-0731">Sigma factor</keyword>
<dbReference type="Gene3D" id="1.10.1740.10">
    <property type="match status" value="1"/>
</dbReference>
<feature type="transmembrane region" description="Helical" evidence="7">
    <location>
        <begin position="279"/>
        <end position="300"/>
    </location>
</feature>
<reference evidence="9" key="1">
    <citation type="journal article" date="2019" name="Int. J. Syst. Evol. Microbiol.">
        <title>The Global Catalogue of Microorganisms (GCM) 10K type strain sequencing project: providing services to taxonomists for standard genome sequencing and annotation.</title>
        <authorList>
            <consortium name="The Broad Institute Genomics Platform"/>
            <consortium name="The Broad Institute Genome Sequencing Center for Infectious Disease"/>
            <person name="Wu L."/>
            <person name="Ma J."/>
        </authorList>
    </citation>
    <scope>NUCLEOTIDE SEQUENCE [LARGE SCALE GENOMIC DNA]</scope>
    <source>
        <strain evidence="9">JCM 9373</strain>
    </source>
</reference>
<proteinExistence type="inferred from homology"/>
<dbReference type="SUPFAM" id="SSF88946">
    <property type="entry name" value="Sigma2 domain of RNA polymerase sigma factors"/>
    <property type="match status" value="1"/>
</dbReference>
<name>A0ABP6MQF9_9ACTN</name>
<feature type="compositionally biased region" description="Pro residues" evidence="6">
    <location>
        <begin position="421"/>
        <end position="431"/>
    </location>
</feature>
<comment type="caution">
    <text evidence="8">The sequence shown here is derived from an EMBL/GenBank/DDBJ whole genome shotgun (WGS) entry which is preliminary data.</text>
</comment>
<evidence type="ECO:0000256" key="2">
    <source>
        <dbReference type="ARBA" id="ARBA00023015"/>
    </source>
</evidence>
<evidence type="ECO:0000256" key="3">
    <source>
        <dbReference type="ARBA" id="ARBA00023082"/>
    </source>
</evidence>
<evidence type="ECO:0000256" key="4">
    <source>
        <dbReference type="ARBA" id="ARBA00023125"/>
    </source>
</evidence>
<dbReference type="InterPro" id="IPR036388">
    <property type="entry name" value="WH-like_DNA-bd_sf"/>
</dbReference>
<dbReference type="InterPro" id="IPR013324">
    <property type="entry name" value="RNA_pol_sigma_r3/r4-like"/>
</dbReference>
<sequence>MNDSVLVEALRARDPGALTALYDSYAEDVYLYCWSMLGDSDSAHVALRDTLITAEARVHALADATRLKVWLYALAREECVRRCLAPEEETADEPPAVSGEDADLRVVAWNAVRSLPPDEREVLDLVTRHGLTAADAAAVMRIPARDADRLLDAAKDRLRAAVTAEFLARKGPYDCVERAEILGGFSGELTPATRERMIGHVNRCDTCAPHRSRQISPVKVFDLMPRPEISQALRVRVMSCFTDPELVLYRRYAADRIGVLDAAGFPADRARRNLRGARAVAGAVAAVAAAATVGVIFVRFGDEPAGRVSGATAEALPPVEEAPGVRLPWRAETGERPMALGSAPPELVAHGLGPTVTRGGPGMTGQETVPDGTFPTRRPDRLDPGADPRPAPTTGPAPGDGPVGRPGPKRPPRDHQGGRPGPKPCPSPSRPAPATSAPATPKPSTPATSAPATSAPATSAPATSAPATSAPPASPSASSTATATHSATAASGTDPDAGN</sequence>
<feature type="region of interest" description="Disordered" evidence="6">
    <location>
        <begin position="341"/>
        <end position="499"/>
    </location>
</feature>
<dbReference type="EMBL" id="BAAAUT010000007">
    <property type="protein sequence ID" value="GAA3122451.1"/>
    <property type="molecule type" value="Genomic_DNA"/>
</dbReference>
<keyword evidence="2" id="KW-0805">Transcription regulation</keyword>
<keyword evidence="7" id="KW-0812">Transmembrane</keyword>
<dbReference type="InterPro" id="IPR039425">
    <property type="entry name" value="RNA_pol_sigma-70-like"/>
</dbReference>
<evidence type="ECO:0000256" key="1">
    <source>
        <dbReference type="ARBA" id="ARBA00010641"/>
    </source>
</evidence>
<feature type="compositionally biased region" description="Low complexity" evidence="6">
    <location>
        <begin position="445"/>
        <end position="491"/>
    </location>
</feature>
<keyword evidence="7" id="KW-0472">Membrane</keyword>
<dbReference type="Gene3D" id="1.10.10.10">
    <property type="entry name" value="Winged helix-like DNA-binding domain superfamily/Winged helix DNA-binding domain"/>
    <property type="match status" value="1"/>
</dbReference>
<dbReference type="Proteomes" id="UP001500320">
    <property type="component" value="Unassembled WGS sequence"/>
</dbReference>
<comment type="similarity">
    <text evidence="1">Belongs to the sigma-70 factor family. ECF subfamily.</text>
</comment>
<keyword evidence="9" id="KW-1185">Reference proteome</keyword>
<evidence type="ECO:0000256" key="7">
    <source>
        <dbReference type="SAM" id="Phobius"/>
    </source>
</evidence>
<evidence type="ECO:0000313" key="8">
    <source>
        <dbReference type="EMBL" id="GAA3122451.1"/>
    </source>
</evidence>
<keyword evidence="7" id="KW-1133">Transmembrane helix</keyword>
<keyword evidence="4" id="KW-0238">DNA-binding</keyword>
<feature type="compositionally biased region" description="Basic and acidic residues" evidence="6">
    <location>
        <begin position="377"/>
        <end position="386"/>
    </location>
</feature>
<dbReference type="InterPro" id="IPR013325">
    <property type="entry name" value="RNA_pol_sigma_r2"/>
</dbReference>
<dbReference type="PANTHER" id="PTHR43133:SF8">
    <property type="entry name" value="RNA POLYMERASE SIGMA FACTOR HI_1459-RELATED"/>
    <property type="match status" value="1"/>
</dbReference>
<protein>
    <submittedName>
        <fullName evidence="8">Uncharacterized protein</fullName>
    </submittedName>
</protein>
<dbReference type="SUPFAM" id="SSF88659">
    <property type="entry name" value="Sigma3 and sigma4 domains of RNA polymerase sigma factors"/>
    <property type="match status" value="1"/>
</dbReference>
<evidence type="ECO:0000256" key="5">
    <source>
        <dbReference type="ARBA" id="ARBA00023163"/>
    </source>
</evidence>
<accession>A0ABP6MQF9</accession>
<keyword evidence="5" id="KW-0804">Transcription</keyword>
<evidence type="ECO:0000256" key="6">
    <source>
        <dbReference type="SAM" id="MobiDB-lite"/>
    </source>
</evidence>
<gene>
    <name evidence="8" type="ORF">GCM10010466_11730</name>
</gene>
<dbReference type="PANTHER" id="PTHR43133">
    <property type="entry name" value="RNA POLYMERASE ECF-TYPE SIGMA FACTO"/>
    <property type="match status" value="1"/>
</dbReference>
<dbReference type="RefSeq" id="WP_344856662.1">
    <property type="nucleotide sequence ID" value="NZ_BAAAUT010000007.1"/>
</dbReference>